<dbReference type="HAMAP" id="MF_00409">
    <property type="entry name" value="LpxK"/>
    <property type="match status" value="1"/>
</dbReference>
<evidence type="ECO:0000256" key="4">
    <source>
        <dbReference type="ARBA" id="ARBA00016436"/>
    </source>
</evidence>
<evidence type="ECO:0000256" key="11">
    <source>
        <dbReference type="ARBA" id="ARBA00023098"/>
    </source>
</evidence>
<dbReference type="PANTHER" id="PTHR42724:SF1">
    <property type="entry name" value="TETRAACYLDISACCHARIDE 4'-KINASE, MITOCHONDRIAL-RELATED"/>
    <property type="match status" value="1"/>
</dbReference>
<dbReference type="GO" id="GO:0009029">
    <property type="term" value="F:lipid-A 4'-kinase activity"/>
    <property type="evidence" value="ECO:0007669"/>
    <property type="project" value="UniProtKB-UniRule"/>
</dbReference>
<keyword evidence="10 13" id="KW-0067">ATP-binding</keyword>
<feature type="binding site" evidence="13">
    <location>
        <begin position="49"/>
        <end position="56"/>
    </location>
    <ligand>
        <name>ATP</name>
        <dbReference type="ChEBI" id="CHEBI:30616"/>
    </ligand>
</feature>
<keyword evidence="7 13" id="KW-0808">Transferase</keyword>
<evidence type="ECO:0000256" key="2">
    <source>
        <dbReference type="ARBA" id="ARBA00004870"/>
    </source>
</evidence>
<comment type="similarity">
    <text evidence="13">Belongs to the LpxK family.</text>
</comment>
<comment type="pathway">
    <text evidence="2 13">Glycolipid biosynthesis; lipid IV(A) biosynthesis; lipid IV(A) from (3R)-3-hydroxytetradecanoyl-[acyl-carrier-protein] and UDP-N-acetyl-alpha-D-glucosamine: step 6/6.</text>
</comment>
<keyword evidence="5 13" id="KW-0444">Lipid biosynthesis</keyword>
<organism evidence="14 15">
    <name type="scientific">Porphyromonas circumdentaria</name>
    <dbReference type="NCBI Taxonomy" id="29524"/>
    <lineage>
        <taxon>Bacteria</taxon>
        <taxon>Pseudomonadati</taxon>
        <taxon>Bacteroidota</taxon>
        <taxon>Bacteroidia</taxon>
        <taxon>Bacteroidales</taxon>
        <taxon>Porphyromonadaceae</taxon>
        <taxon>Porphyromonas</taxon>
    </lineage>
</organism>
<dbReference type="SUPFAM" id="SSF52540">
    <property type="entry name" value="P-loop containing nucleoside triphosphate hydrolases"/>
    <property type="match status" value="1"/>
</dbReference>
<dbReference type="GO" id="GO:0005524">
    <property type="term" value="F:ATP binding"/>
    <property type="evidence" value="ECO:0007669"/>
    <property type="project" value="UniProtKB-UniRule"/>
</dbReference>
<sequence length="363" mass="41745">MKNRSIYRCLYPISFLYGVGVRLRNYLYNKEILKSKSYPIPIICIGNLSVGGSGKTPMVEYLIRHLGSKYRIAVVSRGYKRRSKGLVIALPNDTASQIGDEPRQILYNFPKVMMVLDGNRRRAIEYLLSLPKEEQPEIILLDDGFQHRRVLPSLSILLTDWNKPYIKDKLLPVGRLRESLEGALRADCIILTRCPEEIPPIEYRIMERNLSLYPHQSLLFSRTVSGDLTPLFPKEAVAANNGNVKQRVIAIAGIAQPEYFFADLKKRFNVIKTLHYPDHHHFSERELASFSTLLSDHPSSLLVLTQKDAVRIIDYKEKLPQQLKSRLYYIPIETVLSEEDSTKLEKIVEKTIRQVNQNSSLHL</sequence>
<evidence type="ECO:0000256" key="7">
    <source>
        <dbReference type="ARBA" id="ARBA00022679"/>
    </source>
</evidence>
<dbReference type="STRING" id="29524.SAMN02745171_01017"/>
<evidence type="ECO:0000256" key="8">
    <source>
        <dbReference type="ARBA" id="ARBA00022741"/>
    </source>
</evidence>
<evidence type="ECO:0000256" key="1">
    <source>
        <dbReference type="ARBA" id="ARBA00002274"/>
    </source>
</evidence>
<name>A0A1T4N6R3_9PORP</name>
<evidence type="ECO:0000313" key="14">
    <source>
        <dbReference type="EMBL" id="SJZ74861.1"/>
    </source>
</evidence>
<keyword evidence="15" id="KW-1185">Reference proteome</keyword>
<keyword evidence="6 13" id="KW-0441">Lipid A biosynthesis</keyword>
<dbReference type="UniPathway" id="UPA00359">
    <property type="reaction ID" value="UER00482"/>
</dbReference>
<evidence type="ECO:0000313" key="15">
    <source>
        <dbReference type="Proteomes" id="UP000190121"/>
    </source>
</evidence>
<gene>
    <name evidence="13" type="primary">lpxK</name>
    <name evidence="14" type="ORF">SAMN02745171_01017</name>
</gene>
<evidence type="ECO:0000256" key="13">
    <source>
        <dbReference type="HAMAP-Rule" id="MF_00409"/>
    </source>
</evidence>
<dbReference type="GO" id="GO:0005886">
    <property type="term" value="C:plasma membrane"/>
    <property type="evidence" value="ECO:0007669"/>
    <property type="project" value="TreeGrafter"/>
</dbReference>
<comment type="function">
    <text evidence="1 13">Transfers the gamma-phosphate of ATP to the 4'-position of a tetraacyldisaccharide 1-phosphate intermediate (termed DS-1-P) to form tetraacyldisaccharide 1,4'-bis-phosphate (lipid IVA).</text>
</comment>
<keyword evidence="9 13" id="KW-0418">Kinase</keyword>
<dbReference type="EC" id="2.7.1.130" evidence="3 13"/>
<reference evidence="15" key="1">
    <citation type="submission" date="2017-02" db="EMBL/GenBank/DDBJ databases">
        <authorList>
            <person name="Varghese N."/>
            <person name="Submissions S."/>
        </authorList>
    </citation>
    <scope>NUCLEOTIDE SEQUENCE [LARGE SCALE GENOMIC DNA]</scope>
    <source>
        <strain evidence="15">ATCC 51356</strain>
    </source>
</reference>
<protein>
    <recommendedName>
        <fullName evidence="4 13">Tetraacyldisaccharide 4'-kinase</fullName>
        <ecNumber evidence="3 13">2.7.1.130</ecNumber>
    </recommendedName>
    <alternativeName>
        <fullName evidence="12 13">Lipid A 4'-kinase</fullName>
    </alternativeName>
</protein>
<dbReference type="GO" id="GO:0009245">
    <property type="term" value="P:lipid A biosynthetic process"/>
    <property type="evidence" value="ECO:0007669"/>
    <property type="project" value="UniProtKB-UniRule"/>
</dbReference>
<dbReference type="Pfam" id="PF02606">
    <property type="entry name" value="LpxK"/>
    <property type="match status" value="1"/>
</dbReference>
<dbReference type="RefSeq" id="WP_078736942.1">
    <property type="nucleotide sequence ID" value="NZ_FUXE01000009.1"/>
</dbReference>
<dbReference type="InterPro" id="IPR003758">
    <property type="entry name" value="LpxK"/>
</dbReference>
<dbReference type="InterPro" id="IPR027417">
    <property type="entry name" value="P-loop_NTPase"/>
</dbReference>
<dbReference type="EMBL" id="FUXE01000009">
    <property type="protein sequence ID" value="SJZ74861.1"/>
    <property type="molecule type" value="Genomic_DNA"/>
</dbReference>
<evidence type="ECO:0000256" key="6">
    <source>
        <dbReference type="ARBA" id="ARBA00022556"/>
    </source>
</evidence>
<evidence type="ECO:0000256" key="5">
    <source>
        <dbReference type="ARBA" id="ARBA00022516"/>
    </source>
</evidence>
<dbReference type="GO" id="GO:0009244">
    <property type="term" value="P:lipopolysaccharide core region biosynthetic process"/>
    <property type="evidence" value="ECO:0007669"/>
    <property type="project" value="TreeGrafter"/>
</dbReference>
<comment type="catalytic activity">
    <reaction evidence="13">
        <text>a lipid A disaccharide + ATP = a lipid IVA + ADP + H(+)</text>
        <dbReference type="Rhea" id="RHEA:67840"/>
        <dbReference type="ChEBI" id="CHEBI:15378"/>
        <dbReference type="ChEBI" id="CHEBI:30616"/>
        <dbReference type="ChEBI" id="CHEBI:176343"/>
        <dbReference type="ChEBI" id="CHEBI:176425"/>
        <dbReference type="ChEBI" id="CHEBI:456216"/>
        <dbReference type="EC" id="2.7.1.130"/>
    </reaction>
</comment>
<evidence type="ECO:0000256" key="9">
    <source>
        <dbReference type="ARBA" id="ARBA00022777"/>
    </source>
</evidence>
<dbReference type="PANTHER" id="PTHR42724">
    <property type="entry name" value="TETRAACYLDISACCHARIDE 4'-KINASE"/>
    <property type="match status" value="1"/>
</dbReference>
<dbReference type="OrthoDB" id="9766423at2"/>
<keyword evidence="11 13" id="KW-0443">Lipid metabolism</keyword>
<dbReference type="AlphaFoldDB" id="A0A1T4N6R3"/>
<accession>A0A1T4N6R3</accession>
<dbReference type="Proteomes" id="UP000190121">
    <property type="component" value="Unassembled WGS sequence"/>
</dbReference>
<keyword evidence="8 13" id="KW-0547">Nucleotide-binding</keyword>
<proteinExistence type="inferred from homology"/>
<evidence type="ECO:0000256" key="3">
    <source>
        <dbReference type="ARBA" id="ARBA00012071"/>
    </source>
</evidence>
<evidence type="ECO:0000256" key="12">
    <source>
        <dbReference type="ARBA" id="ARBA00029757"/>
    </source>
</evidence>
<dbReference type="NCBIfam" id="TIGR00682">
    <property type="entry name" value="lpxK"/>
    <property type="match status" value="1"/>
</dbReference>
<evidence type="ECO:0000256" key="10">
    <source>
        <dbReference type="ARBA" id="ARBA00022840"/>
    </source>
</evidence>